<accession>A0A8J9YXZ3</accession>
<organism evidence="2 3">
    <name type="scientific">Branchiostoma lanceolatum</name>
    <name type="common">Common lancelet</name>
    <name type="synonym">Amphioxus lanceolatum</name>
    <dbReference type="NCBI Taxonomy" id="7740"/>
    <lineage>
        <taxon>Eukaryota</taxon>
        <taxon>Metazoa</taxon>
        <taxon>Chordata</taxon>
        <taxon>Cephalochordata</taxon>
        <taxon>Leptocardii</taxon>
        <taxon>Amphioxiformes</taxon>
        <taxon>Branchiostomatidae</taxon>
        <taxon>Branchiostoma</taxon>
    </lineage>
</organism>
<dbReference type="EMBL" id="OV696698">
    <property type="protein sequence ID" value="CAH1243733.1"/>
    <property type="molecule type" value="Genomic_DNA"/>
</dbReference>
<dbReference type="AlphaFoldDB" id="A0A8J9YXZ3"/>
<name>A0A8J9YXZ3_BRALA</name>
<proteinExistence type="predicted"/>
<dbReference type="OrthoDB" id="10516707at2759"/>
<evidence type="ECO:0000313" key="3">
    <source>
        <dbReference type="Proteomes" id="UP000838412"/>
    </source>
</evidence>
<evidence type="ECO:0000256" key="1">
    <source>
        <dbReference type="SAM" id="MobiDB-lite"/>
    </source>
</evidence>
<dbReference type="Proteomes" id="UP000838412">
    <property type="component" value="Chromosome 13"/>
</dbReference>
<feature type="region of interest" description="Disordered" evidence="1">
    <location>
        <begin position="81"/>
        <end position="104"/>
    </location>
</feature>
<evidence type="ECO:0000313" key="2">
    <source>
        <dbReference type="EMBL" id="CAH1243733.1"/>
    </source>
</evidence>
<protein>
    <submittedName>
        <fullName evidence="2">Hypp7148 protein</fullName>
    </submittedName>
</protein>
<gene>
    <name evidence="2" type="primary">Hypp7148</name>
    <name evidence="2" type="ORF">BLAG_LOCUS6607</name>
</gene>
<reference evidence="2" key="1">
    <citation type="submission" date="2022-01" db="EMBL/GenBank/DDBJ databases">
        <authorList>
            <person name="Braso-Vives M."/>
        </authorList>
    </citation>
    <scope>NUCLEOTIDE SEQUENCE</scope>
</reference>
<keyword evidence="3" id="KW-1185">Reference proteome</keyword>
<sequence>MQRHANVQAPSRSVSDNYPTIYVQIKRVSRLDIVRISYRLTGVESSVLLWNPGEGESRELTLQIYCCGGLAWVPGGARGTEREGYNTARTGKGTYTPPPSSAMTQAAAAGSKHGDLGHVTIDVMKLVPSPPHSPH</sequence>